<proteinExistence type="predicted"/>
<dbReference type="EMBL" id="CM000613">
    <property type="protein sequence ID" value="EEC47546.1"/>
    <property type="molecule type" value="Genomic_DNA"/>
</dbReference>
<evidence type="ECO:0000256" key="1">
    <source>
        <dbReference type="SAM" id="MobiDB-lite"/>
    </source>
</evidence>
<dbReference type="RefSeq" id="XP_002180894.1">
    <property type="nucleotide sequence ID" value="XM_002180858.1"/>
</dbReference>
<organism evidence="2 3">
    <name type="scientific">Phaeodactylum tricornutum (strain CCAP 1055/1)</name>
    <dbReference type="NCBI Taxonomy" id="556484"/>
    <lineage>
        <taxon>Eukaryota</taxon>
        <taxon>Sar</taxon>
        <taxon>Stramenopiles</taxon>
        <taxon>Ochrophyta</taxon>
        <taxon>Bacillariophyta</taxon>
        <taxon>Bacillariophyceae</taxon>
        <taxon>Bacillariophycidae</taxon>
        <taxon>Naviculales</taxon>
        <taxon>Phaeodactylaceae</taxon>
        <taxon>Phaeodactylum</taxon>
    </lineage>
</organism>
<evidence type="ECO:0000313" key="2">
    <source>
        <dbReference type="EMBL" id="EEC47546.1"/>
    </source>
</evidence>
<sequence>MGIRLVERILWKTPGDQTWMASRKKTMERTLVERSIPMTRSPGPWQPLSQPSRDPNHETSPLTMSVPLKIPHESRVSYVGRLVEAHVLPNEWHPIAAEAIVLPESSVVSLEPGGGTCVTATSTSAPAVPWKADI</sequence>
<keyword evidence="3" id="KW-1185">Reference proteome</keyword>
<dbReference type="AlphaFoldDB" id="B7G1Q1"/>
<reference evidence="2 3" key="1">
    <citation type="journal article" date="2008" name="Nature">
        <title>The Phaeodactylum genome reveals the evolutionary history of diatom genomes.</title>
        <authorList>
            <person name="Bowler C."/>
            <person name="Allen A.E."/>
            <person name="Badger J.H."/>
            <person name="Grimwood J."/>
            <person name="Jabbari K."/>
            <person name="Kuo A."/>
            <person name="Maheswari U."/>
            <person name="Martens C."/>
            <person name="Maumus F."/>
            <person name="Otillar R.P."/>
            <person name="Rayko E."/>
            <person name="Salamov A."/>
            <person name="Vandepoele K."/>
            <person name="Beszteri B."/>
            <person name="Gruber A."/>
            <person name="Heijde M."/>
            <person name="Katinka M."/>
            <person name="Mock T."/>
            <person name="Valentin K."/>
            <person name="Verret F."/>
            <person name="Berges J.A."/>
            <person name="Brownlee C."/>
            <person name="Cadoret J.P."/>
            <person name="Chiovitti A."/>
            <person name="Choi C.J."/>
            <person name="Coesel S."/>
            <person name="De Martino A."/>
            <person name="Detter J.C."/>
            <person name="Durkin C."/>
            <person name="Falciatore A."/>
            <person name="Fournet J."/>
            <person name="Haruta M."/>
            <person name="Huysman M.J."/>
            <person name="Jenkins B.D."/>
            <person name="Jiroutova K."/>
            <person name="Jorgensen R.E."/>
            <person name="Joubert Y."/>
            <person name="Kaplan A."/>
            <person name="Kroger N."/>
            <person name="Kroth P.G."/>
            <person name="La Roche J."/>
            <person name="Lindquist E."/>
            <person name="Lommer M."/>
            <person name="Martin-Jezequel V."/>
            <person name="Lopez P.J."/>
            <person name="Lucas S."/>
            <person name="Mangogna M."/>
            <person name="McGinnis K."/>
            <person name="Medlin L.K."/>
            <person name="Montsant A."/>
            <person name="Oudot-Le Secq M.P."/>
            <person name="Napoli C."/>
            <person name="Obornik M."/>
            <person name="Parker M.S."/>
            <person name="Petit J.L."/>
            <person name="Porcel B.M."/>
            <person name="Poulsen N."/>
            <person name="Robison M."/>
            <person name="Rychlewski L."/>
            <person name="Rynearson T.A."/>
            <person name="Schmutz J."/>
            <person name="Shapiro H."/>
            <person name="Siaut M."/>
            <person name="Stanley M."/>
            <person name="Sussman M.R."/>
            <person name="Taylor A.R."/>
            <person name="Vardi A."/>
            <person name="von Dassow P."/>
            <person name="Vyverman W."/>
            <person name="Willis A."/>
            <person name="Wyrwicz L.S."/>
            <person name="Rokhsar D.S."/>
            <person name="Weissenbach J."/>
            <person name="Armbrust E.V."/>
            <person name="Green B.R."/>
            <person name="Van de Peer Y."/>
            <person name="Grigoriev I.V."/>
        </authorList>
    </citation>
    <scope>NUCLEOTIDE SEQUENCE [LARGE SCALE GENOMIC DNA]</scope>
    <source>
        <strain evidence="2 3">CCAP 1055/1</strain>
    </source>
</reference>
<feature type="compositionally biased region" description="Polar residues" evidence="1">
    <location>
        <begin position="47"/>
        <end position="63"/>
    </location>
</feature>
<name>B7G1Q1_PHATC</name>
<feature type="region of interest" description="Disordered" evidence="1">
    <location>
        <begin position="34"/>
        <end position="66"/>
    </location>
</feature>
<dbReference type="Proteomes" id="UP000000759">
    <property type="component" value="Chromosome 10"/>
</dbReference>
<gene>
    <name evidence="2" type="ORF">PHATRDRAFT_46578</name>
</gene>
<dbReference type="GeneID" id="7201713"/>
<dbReference type="InParanoid" id="B7G1Q1"/>
<protein>
    <submittedName>
        <fullName evidence="2">Uncharacterized protein</fullName>
    </submittedName>
</protein>
<accession>B7G1Q1</accession>
<reference evidence="3" key="2">
    <citation type="submission" date="2008-08" db="EMBL/GenBank/DDBJ databases">
        <authorList>
            <consortium name="Diatom Consortium"/>
            <person name="Grigoriev I."/>
            <person name="Grimwood J."/>
            <person name="Kuo A."/>
            <person name="Otillar R.P."/>
            <person name="Salamov A."/>
            <person name="Detter J.C."/>
            <person name="Lindquist E."/>
            <person name="Shapiro H."/>
            <person name="Lucas S."/>
            <person name="Glavina del Rio T."/>
            <person name="Pitluck S."/>
            <person name="Rokhsar D."/>
            <person name="Bowler C."/>
        </authorList>
    </citation>
    <scope>GENOME REANNOTATION</scope>
    <source>
        <strain evidence="3">CCAP 1055/1</strain>
    </source>
</reference>
<evidence type="ECO:0000313" key="3">
    <source>
        <dbReference type="Proteomes" id="UP000000759"/>
    </source>
</evidence>
<dbReference type="PaxDb" id="2850-Phatr46578"/>
<dbReference type="KEGG" id="pti:PHATRDRAFT_46578"/>